<accession>A0A5C3KQU6</accession>
<organism evidence="4 5">
    <name type="scientific">Coprinopsis marcescibilis</name>
    <name type="common">Agaric fungus</name>
    <name type="synonym">Psathyrella marcescibilis</name>
    <dbReference type="NCBI Taxonomy" id="230819"/>
    <lineage>
        <taxon>Eukaryota</taxon>
        <taxon>Fungi</taxon>
        <taxon>Dikarya</taxon>
        <taxon>Basidiomycota</taxon>
        <taxon>Agaricomycotina</taxon>
        <taxon>Agaricomycetes</taxon>
        <taxon>Agaricomycetidae</taxon>
        <taxon>Agaricales</taxon>
        <taxon>Agaricineae</taxon>
        <taxon>Psathyrellaceae</taxon>
        <taxon>Coprinopsis</taxon>
    </lineage>
</organism>
<dbReference type="PANTHER" id="PTHR31005:SF8">
    <property type="entry name" value="DUF4139 DOMAIN-CONTAINING PROTEIN"/>
    <property type="match status" value="1"/>
</dbReference>
<evidence type="ECO:0000313" key="5">
    <source>
        <dbReference type="Proteomes" id="UP000307440"/>
    </source>
</evidence>
<reference evidence="4 5" key="1">
    <citation type="journal article" date="2019" name="Nat. Ecol. Evol.">
        <title>Megaphylogeny resolves global patterns of mushroom evolution.</title>
        <authorList>
            <person name="Varga T."/>
            <person name="Krizsan K."/>
            <person name="Foldi C."/>
            <person name="Dima B."/>
            <person name="Sanchez-Garcia M."/>
            <person name="Sanchez-Ramirez S."/>
            <person name="Szollosi G.J."/>
            <person name="Szarkandi J.G."/>
            <person name="Papp V."/>
            <person name="Albert L."/>
            <person name="Andreopoulos W."/>
            <person name="Angelini C."/>
            <person name="Antonin V."/>
            <person name="Barry K.W."/>
            <person name="Bougher N.L."/>
            <person name="Buchanan P."/>
            <person name="Buyck B."/>
            <person name="Bense V."/>
            <person name="Catcheside P."/>
            <person name="Chovatia M."/>
            <person name="Cooper J."/>
            <person name="Damon W."/>
            <person name="Desjardin D."/>
            <person name="Finy P."/>
            <person name="Geml J."/>
            <person name="Haridas S."/>
            <person name="Hughes K."/>
            <person name="Justo A."/>
            <person name="Karasinski D."/>
            <person name="Kautmanova I."/>
            <person name="Kiss B."/>
            <person name="Kocsube S."/>
            <person name="Kotiranta H."/>
            <person name="LaButti K.M."/>
            <person name="Lechner B.E."/>
            <person name="Liimatainen K."/>
            <person name="Lipzen A."/>
            <person name="Lukacs Z."/>
            <person name="Mihaltcheva S."/>
            <person name="Morgado L.N."/>
            <person name="Niskanen T."/>
            <person name="Noordeloos M.E."/>
            <person name="Ohm R.A."/>
            <person name="Ortiz-Santana B."/>
            <person name="Ovrebo C."/>
            <person name="Racz N."/>
            <person name="Riley R."/>
            <person name="Savchenko A."/>
            <person name="Shiryaev A."/>
            <person name="Soop K."/>
            <person name="Spirin V."/>
            <person name="Szebenyi C."/>
            <person name="Tomsovsky M."/>
            <person name="Tulloss R.E."/>
            <person name="Uehling J."/>
            <person name="Grigoriev I.V."/>
            <person name="Vagvolgyi C."/>
            <person name="Papp T."/>
            <person name="Martin F.M."/>
            <person name="Miettinen O."/>
            <person name="Hibbett D.S."/>
            <person name="Nagy L.G."/>
        </authorList>
    </citation>
    <scope>NUCLEOTIDE SEQUENCE [LARGE SCALE GENOMIC DNA]</scope>
    <source>
        <strain evidence="4 5">CBS 121175</strain>
    </source>
</reference>
<feature type="region of interest" description="Disordered" evidence="1">
    <location>
        <begin position="293"/>
        <end position="317"/>
    </location>
</feature>
<evidence type="ECO:0000259" key="3">
    <source>
        <dbReference type="Pfam" id="PF13600"/>
    </source>
</evidence>
<evidence type="ECO:0000259" key="2">
    <source>
        <dbReference type="Pfam" id="PF13598"/>
    </source>
</evidence>
<keyword evidence="5" id="KW-1185">Reference proteome</keyword>
<sequence length="609" mass="66353">MSMEQNQLPAFDSDHRVNLVSTMDSKIISVSVYSGRAEIVRLFKFEVKTGHNKVVVSGLPLAIDQESFRVEGRGSATIHDVTISHAEPPPKPTTSPKLQDLEDEFLKVTKALVRADKALKSLEVYIKSLSSRYTDVTKLQEIVTRYDEAAEKLDDKITVLDAKQKGLDCEVQEEKKVLSGPQPNEKLNLKASIGVFADRSGEVEVALIYAVSNASWVATYDIRVDMAAKDKPVDLIYKGAITQNTGEDWTDVPISLETAAPTFGVNIPRLSTWTLSVYNPAIFAGKNEWRKERKGGKEALPKSVAVGGMPGGGPPPLPGYSLGRMMRRDDSDEEDGSVDDIRHRSLQVSSKGNVTATFTVPGLMSIPSDNAAHSVTIVQLKLDATMEWISVPKREAKVHLKAIVKNKSEYALLAGQASVYVDGSFIARTSLPAVSPEETFDCPLGLDPSIRVTYPPVTKKSTHSGFMTKSRVQNFTQRITIHNTKSSQIESIKILDQVPVSEDSIIGVKLISPALTVAEANSTIAASTRKNGATRNNKNGVTVPGPIRVAQGITVQWDGGEDVVSDEDVRDLGKDGKLYWECTIPAQGRINLSLQWEVSAPFSTNVIGL</sequence>
<proteinExistence type="predicted"/>
<dbReference type="OrthoDB" id="10068793at2759"/>
<gene>
    <name evidence="4" type="ORF">FA15DRAFT_688155</name>
</gene>
<dbReference type="Pfam" id="PF13598">
    <property type="entry name" value="DUF4139"/>
    <property type="match status" value="1"/>
</dbReference>
<feature type="domain" description="DUF4139" evidence="2">
    <location>
        <begin position="206"/>
        <end position="601"/>
    </location>
</feature>
<dbReference type="EMBL" id="ML210229">
    <property type="protein sequence ID" value="TFK22941.1"/>
    <property type="molecule type" value="Genomic_DNA"/>
</dbReference>
<dbReference type="InterPro" id="IPR011935">
    <property type="entry name" value="CHP02231"/>
</dbReference>
<dbReference type="AlphaFoldDB" id="A0A5C3KQU6"/>
<feature type="domain" description="DUF4140" evidence="3">
    <location>
        <begin position="30"/>
        <end position="128"/>
    </location>
</feature>
<dbReference type="NCBIfam" id="TIGR02231">
    <property type="entry name" value="mucoidy inhibitor MuiA family protein"/>
    <property type="match status" value="2"/>
</dbReference>
<dbReference type="STRING" id="230819.A0A5C3KQU6"/>
<dbReference type="InterPro" id="IPR037291">
    <property type="entry name" value="DUF4139"/>
</dbReference>
<dbReference type="InterPro" id="IPR025554">
    <property type="entry name" value="DUF4140"/>
</dbReference>
<dbReference type="PANTHER" id="PTHR31005">
    <property type="entry name" value="DUF4139 DOMAIN-CONTAINING PROTEIN"/>
    <property type="match status" value="1"/>
</dbReference>
<dbReference type="Pfam" id="PF13600">
    <property type="entry name" value="DUF4140"/>
    <property type="match status" value="1"/>
</dbReference>
<dbReference type="Proteomes" id="UP000307440">
    <property type="component" value="Unassembled WGS sequence"/>
</dbReference>
<evidence type="ECO:0000256" key="1">
    <source>
        <dbReference type="SAM" id="MobiDB-lite"/>
    </source>
</evidence>
<evidence type="ECO:0000313" key="4">
    <source>
        <dbReference type="EMBL" id="TFK22941.1"/>
    </source>
</evidence>
<protein>
    <submittedName>
        <fullName evidence="4">Mucoidy inhibitor A</fullName>
    </submittedName>
</protein>
<name>A0A5C3KQU6_COPMA</name>